<feature type="transmembrane region" description="Helical" evidence="1">
    <location>
        <begin position="62"/>
        <end position="84"/>
    </location>
</feature>
<keyword evidence="3" id="KW-1185">Reference proteome</keyword>
<keyword evidence="1" id="KW-0472">Membrane</keyword>
<sequence>MLTVAATSASSSNLSDTAYPSAANPVPLASPAARRAIIISHSHGGDHHLPHHQVNTETEIEFGLVAVLVVVHVAALCFWMWLLYSPARSSKSEDGMGRRGSEQWRTPREIIAQYTRASEKARLGKV</sequence>
<evidence type="ECO:0008006" key="4">
    <source>
        <dbReference type="Google" id="ProtNLM"/>
    </source>
</evidence>
<comment type="caution">
    <text evidence="2">The sequence shown here is derived from an EMBL/GenBank/DDBJ whole genome shotgun (WGS) entry which is preliminary data.</text>
</comment>
<evidence type="ECO:0000313" key="3">
    <source>
        <dbReference type="Proteomes" id="UP000815325"/>
    </source>
</evidence>
<dbReference type="EMBL" id="MU069487">
    <property type="protein sequence ID" value="KAF5841352.1"/>
    <property type="molecule type" value="Genomic_DNA"/>
</dbReference>
<dbReference type="Proteomes" id="UP000815325">
    <property type="component" value="Unassembled WGS sequence"/>
</dbReference>
<name>A0ABQ7H3A8_DUNSA</name>
<proteinExistence type="predicted"/>
<organism evidence="2 3">
    <name type="scientific">Dunaliella salina</name>
    <name type="common">Green alga</name>
    <name type="synonym">Protococcus salinus</name>
    <dbReference type="NCBI Taxonomy" id="3046"/>
    <lineage>
        <taxon>Eukaryota</taxon>
        <taxon>Viridiplantae</taxon>
        <taxon>Chlorophyta</taxon>
        <taxon>core chlorophytes</taxon>
        <taxon>Chlorophyceae</taxon>
        <taxon>CS clade</taxon>
        <taxon>Chlamydomonadales</taxon>
        <taxon>Dunaliellaceae</taxon>
        <taxon>Dunaliella</taxon>
    </lineage>
</organism>
<keyword evidence="1" id="KW-0812">Transmembrane</keyword>
<gene>
    <name evidence="2" type="ORF">DUNSADRAFT_13220</name>
</gene>
<evidence type="ECO:0000256" key="1">
    <source>
        <dbReference type="SAM" id="Phobius"/>
    </source>
</evidence>
<keyword evidence="1" id="KW-1133">Transmembrane helix</keyword>
<reference evidence="2" key="1">
    <citation type="submission" date="2017-08" db="EMBL/GenBank/DDBJ databases">
        <authorList>
            <person name="Polle J.E."/>
            <person name="Barry K."/>
            <person name="Cushman J."/>
            <person name="Schmutz J."/>
            <person name="Tran D."/>
            <person name="Hathwaick L.T."/>
            <person name="Yim W.C."/>
            <person name="Jenkins J."/>
            <person name="Mckie-Krisberg Z.M."/>
            <person name="Prochnik S."/>
            <person name="Lindquist E."/>
            <person name="Dockter R.B."/>
            <person name="Adam C."/>
            <person name="Molina H."/>
            <person name="Bunkerborg J."/>
            <person name="Jin E."/>
            <person name="Buchheim M."/>
            <person name="Magnuson J."/>
        </authorList>
    </citation>
    <scope>NUCLEOTIDE SEQUENCE</scope>
    <source>
        <strain evidence="2">CCAP 19/18</strain>
    </source>
</reference>
<accession>A0ABQ7H3A8</accession>
<protein>
    <recommendedName>
        <fullName evidence="4">Encoded protein</fullName>
    </recommendedName>
</protein>
<evidence type="ECO:0000313" key="2">
    <source>
        <dbReference type="EMBL" id="KAF5841352.1"/>
    </source>
</evidence>